<dbReference type="Proteomes" id="UP000009169">
    <property type="component" value="Unassembled WGS sequence"/>
</dbReference>
<protein>
    <submittedName>
        <fullName evidence="2">Uncharacterized protein</fullName>
    </submittedName>
</protein>
<name>F2PL49_TRIEC</name>
<dbReference type="EMBL" id="DS995723">
    <property type="protein sequence ID" value="EGE02647.1"/>
    <property type="molecule type" value="Genomic_DNA"/>
</dbReference>
<sequence>MDSSKPQRKATLSTGARAASQRAALLMQRPRACESPAQRLAQPDGGGSCEVDGADFESTEMLMLTDGPHGKETP</sequence>
<evidence type="ECO:0000313" key="2">
    <source>
        <dbReference type="EMBL" id="EGE02647.1"/>
    </source>
</evidence>
<feature type="compositionally biased region" description="Polar residues" evidence="1">
    <location>
        <begin position="1"/>
        <end position="14"/>
    </location>
</feature>
<dbReference type="HOGENOM" id="CLU_2689562_0_0_1"/>
<gene>
    <name evidence="2" type="ORF">TEQG_01682</name>
</gene>
<reference evidence="3" key="1">
    <citation type="journal article" date="2012" name="MBio">
        <title>Comparative genome analysis of Trichophyton rubrum and related dermatophytes reveals candidate genes involved in infection.</title>
        <authorList>
            <person name="Martinez D.A."/>
            <person name="Oliver B.G."/>
            <person name="Graeser Y."/>
            <person name="Goldberg J.M."/>
            <person name="Li W."/>
            <person name="Martinez-Rossi N.M."/>
            <person name="Monod M."/>
            <person name="Shelest E."/>
            <person name="Barton R.C."/>
            <person name="Birch E."/>
            <person name="Brakhage A.A."/>
            <person name="Chen Z."/>
            <person name="Gurr S.J."/>
            <person name="Heiman D."/>
            <person name="Heitman J."/>
            <person name="Kosti I."/>
            <person name="Rossi A."/>
            <person name="Saif S."/>
            <person name="Samalova M."/>
            <person name="Saunders C.W."/>
            <person name="Shea T."/>
            <person name="Summerbell R.C."/>
            <person name="Xu J."/>
            <person name="Young S."/>
            <person name="Zeng Q."/>
            <person name="Birren B.W."/>
            <person name="Cuomo C.A."/>
            <person name="White T.C."/>
        </authorList>
    </citation>
    <scope>NUCLEOTIDE SEQUENCE [LARGE SCALE GENOMIC DNA]</scope>
    <source>
        <strain evidence="3">ATCC MYA-4606 / CBS 127.97</strain>
    </source>
</reference>
<dbReference type="VEuPathDB" id="FungiDB:TEQG_01682"/>
<feature type="region of interest" description="Disordered" evidence="1">
    <location>
        <begin position="34"/>
        <end position="53"/>
    </location>
</feature>
<evidence type="ECO:0000313" key="3">
    <source>
        <dbReference type="Proteomes" id="UP000009169"/>
    </source>
</evidence>
<dbReference type="AlphaFoldDB" id="F2PL49"/>
<evidence type="ECO:0000256" key="1">
    <source>
        <dbReference type="SAM" id="MobiDB-lite"/>
    </source>
</evidence>
<organism evidence="2 3">
    <name type="scientific">Trichophyton equinum (strain ATCC MYA-4606 / CBS 127.97)</name>
    <name type="common">Horse ringworm fungus</name>
    <dbReference type="NCBI Taxonomy" id="559882"/>
    <lineage>
        <taxon>Eukaryota</taxon>
        <taxon>Fungi</taxon>
        <taxon>Dikarya</taxon>
        <taxon>Ascomycota</taxon>
        <taxon>Pezizomycotina</taxon>
        <taxon>Eurotiomycetes</taxon>
        <taxon>Eurotiomycetidae</taxon>
        <taxon>Onygenales</taxon>
        <taxon>Arthrodermataceae</taxon>
        <taxon>Trichophyton</taxon>
    </lineage>
</organism>
<feature type="region of interest" description="Disordered" evidence="1">
    <location>
        <begin position="1"/>
        <end position="23"/>
    </location>
</feature>
<keyword evidence="3" id="KW-1185">Reference proteome</keyword>
<accession>F2PL49</accession>
<proteinExistence type="predicted"/>